<evidence type="ECO:0000313" key="3">
    <source>
        <dbReference type="EMBL" id="PKA47238.1"/>
    </source>
</evidence>
<proteinExistence type="predicted"/>
<keyword evidence="1" id="KW-0175">Coiled coil</keyword>
<evidence type="ECO:0000256" key="2">
    <source>
        <dbReference type="SAM" id="MobiDB-lite"/>
    </source>
</evidence>
<feature type="compositionally biased region" description="Basic and acidic residues" evidence="2">
    <location>
        <begin position="24"/>
        <end position="36"/>
    </location>
</feature>
<keyword evidence="4" id="KW-1185">Reference proteome</keyword>
<organism evidence="3 4">
    <name type="scientific">Apostasia shenzhenica</name>
    <dbReference type="NCBI Taxonomy" id="1088818"/>
    <lineage>
        <taxon>Eukaryota</taxon>
        <taxon>Viridiplantae</taxon>
        <taxon>Streptophyta</taxon>
        <taxon>Embryophyta</taxon>
        <taxon>Tracheophyta</taxon>
        <taxon>Spermatophyta</taxon>
        <taxon>Magnoliopsida</taxon>
        <taxon>Liliopsida</taxon>
        <taxon>Asparagales</taxon>
        <taxon>Orchidaceae</taxon>
        <taxon>Apostasioideae</taxon>
        <taxon>Apostasia</taxon>
    </lineage>
</organism>
<dbReference type="Proteomes" id="UP000236161">
    <property type="component" value="Unassembled WGS sequence"/>
</dbReference>
<feature type="coiled-coil region" evidence="1">
    <location>
        <begin position="171"/>
        <end position="198"/>
    </location>
</feature>
<name>A0A2H9ZVC0_9ASPA</name>
<accession>A0A2H9ZVC0</accession>
<evidence type="ECO:0000313" key="4">
    <source>
        <dbReference type="Proteomes" id="UP000236161"/>
    </source>
</evidence>
<evidence type="ECO:0000256" key="1">
    <source>
        <dbReference type="SAM" id="Coils"/>
    </source>
</evidence>
<sequence>MVEVPCPERKVVVAPSQALVSLETPDKKRGPSKENSLELPLKKGKNAKDGEPDEGREWERSVEPPFCLNFTGKFAGEGSRFVVSATETERRMTLTSEQSSNLFNPVRGDLGLILAGGLATSALEETVERTSTADLFAQMTNRVATVLARLPLILNRALRVEEQMIDQTGQLRCQEAEIEALKVQLATESSQRTALQEEFLVYKSAMGALKADNKALREKLSKVNGDREAAVASSSVAAVEAYKTSLPCRKERLDGIRRAWEGLASTLIQEGKVTAANLGEANPFPCMAADPIYKEEGFDLADDTIQQLFDLLDGVSEG</sequence>
<dbReference type="AlphaFoldDB" id="A0A2H9ZVC0"/>
<gene>
    <name evidence="3" type="ORF">AXF42_Ash017183</name>
</gene>
<reference evidence="3 4" key="1">
    <citation type="journal article" date="2017" name="Nature">
        <title>The Apostasia genome and the evolution of orchids.</title>
        <authorList>
            <person name="Zhang G.Q."/>
            <person name="Liu K.W."/>
            <person name="Li Z."/>
            <person name="Lohaus R."/>
            <person name="Hsiao Y.Y."/>
            <person name="Niu S.C."/>
            <person name="Wang J.Y."/>
            <person name="Lin Y.C."/>
            <person name="Xu Q."/>
            <person name="Chen L.J."/>
            <person name="Yoshida K."/>
            <person name="Fujiwara S."/>
            <person name="Wang Z.W."/>
            <person name="Zhang Y.Q."/>
            <person name="Mitsuda N."/>
            <person name="Wang M."/>
            <person name="Liu G.H."/>
            <person name="Pecoraro L."/>
            <person name="Huang H.X."/>
            <person name="Xiao X.J."/>
            <person name="Lin M."/>
            <person name="Wu X.Y."/>
            <person name="Wu W.L."/>
            <person name="Chen Y.Y."/>
            <person name="Chang S.B."/>
            <person name="Sakamoto S."/>
            <person name="Ohme-Takagi M."/>
            <person name="Yagi M."/>
            <person name="Zeng S.J."/>
            <person name="Shen C.Y."/>
            <person name="Yeh C.M."/>
            <person name="Luo Y.B."/>
            <person name="Tsai W.C."/>
            <person name="Van de Peer Y."/>
            <person name="Liu Z.J."/>
        </authorList>
    </citation>
    <scope>NUCLEOTIDE SEQUENCE [LARGE SCALE GENOMIC DNA]</scope>
    <source>
        <strain evidence="4">cv. Shenzhen</strain>
        <tissue evidence="3">Stem</tissue>
    </source>
</reference>
<feature type="compositionally biased region" description="Basic and acidic residues" evidence="2">
    <location>
        <begin position="46"/>
        <end position="60"/>
    </location>
</feature>
<feature type="region of interest" description="Disordered" evidence="2">
    <location>
        <begin position="22"/>
        <end position="60"/>
    </location>
</feature>
<dbReference type="EMBL" id="KZ453539">
    <property type="protein sequence ID" value="PKA47238.1"/>
    <property type="molecule type" value="Genomic_DNA"/>
</dbReference>
<protein>
    <submittedName>
        <fullName evidence="3">Uncharacterized protein</fullName>
    </submittedName>
</protein>